<gene>
    <name evidence="5" type="ORF">A3Q56_00423</name>
</gene>
<comment type="caution">
    <text evidence="5">The sequence shown here is derived from an EMBL/GenBank/DDBJ whole genome shotgun (WGS) entry which is preliminary data.</text>
</comment>
<dbReference type="Proteomes" id="UP000078046">
    <property type="component" value="Unassembled WGS sequence"/>
</dbReference>
<evidence type="ECO:0000256" key="3">
    <source>
        <dbReference type="ARBA" id="ARBA00023274"/>
    </source>
</evidence>
<dbReference type="Gene3D" id="3.100.10.10">
    <property type="match status" value="1"/>
</dbReference>
<evidence type="ECO:0000313" key="5">
    <source>
        <dbReference type="EMBL" id="OAF71803.1"/>
    </source>
</evidence>
<dbReference type="InterPro" id="IPR021132">
    <property type="entry name" value="Ribosomal_eL18/eL18-A/B/_CS"/>
</dbReference>
<feature type="domain" description="Large ribosomal subunit protein uL15/eL18" evidence="4">
    <location>
        <begin position="2"/>
        <end position="164"/>
    </location>
</feature>
<name>A0A177BDM7_9BILA</name>
<evidence type="ECO:0000256" key="2">
    <source>
        <dbReference type="ARBA" id="ARBA00022980"/>
    </source>
</evidence>
<protein>
    <submittedName>
        <fullName evidence="5">60S ribosomal protein L18</fullName>
    </submittedName>
</protein>
<dbReference type="PANTHER" id="PTHR10934">
    <property type="entry name" value="60S RIBOSOMAL PROTEIN L18"/>
    <property type="match status" value="1"/>
</dbReference>
<dbReference type="PANTHER" id="PTHR10934:SF2">
    <property type="entry name" value="LARGE RIBOSOMAL SUBUNIT PROTEIN EL18"/>
    <property type="match status" value="1"/>
</dbReference>
<evidence type="ECO:0000313" key="6">
    <source>
        <dbReference type="Proteomes" id="UP000078046"/>
    </source>
</evidence>
<dbReference type="SUPFAM" id="SSF52080">
    <property type="entry name" value="Ribosomal proteins L15p and L18e"/>
    <property type="match status" value="1"/>
</dbReference>
<dbReference type="Pfam" id="PF17135">
    <property type="entry name" value="Ribosomal_L18"/>
    <property type="match status" value="1"/>
</dbReference>
<dbReference type="InterPro" id="IPR036227">
    <property type="entry name" value="Ribosomal_uL15/eL18_sf"/>
</dbReference>
<reference evidence="5 6" key="1">
    <citation type="submission" date="2016-04" db="EMBL/GenBank/DDBJ databases">
        <title>The genome of Intoshia linei affirms orthonectids as highly simplified spiralians.</title>
        <authorList>
            <person name="Mikhailov K.V."/>
            <person name="Slusarev G.S."/>
            <person name="Nikitin M.A."/>
            <person name="Logacheva M.D."/>
            <person name="Penin A."/>
            <person name="Aleoshin V."/>
            <person name="Panchin Y.V."/>
        </authorList>
    </citation>
    <scope>NUCLEOTIDE SEQUENCE [LARGE SCALE GENOMIC DNA]</scope>
    <source>
        <strain evidence="5">Intl2013</strain>
        <tissue evidence="5">Whole animal</tissue>
    </source>
</reference>
<dbReference type="InterPro" id="IPR000039">
    <property type="entry name" value="Ribosomal_eL18"/>
</dbReference>
<comment type="similarity">
    <text evidence="1">Belongs to the eukaryotic ribosomal protein eL18 family.</text>
</comment>
<dbReference type="GO" id="GO:0006412">
    <property type="term" value="P:translation"/>
    <property type="evidence" value="ECO:0007669"/>
    <property type="project" value="InterPro"/>
</dbReference>
<dbReference type="GO" id="GO:0003735">
    <property type="term" value="F:structural constituent of ribosome"/>
    <property type="evidence" value="ECO:0007669"/>
    <property type="project" value="InterPro"/>
</dbReference>
<keyword evidence="2 5" id="KW-0689">Ribosomal protein</keyword>
<dbReference type="FunFam" id="3.100.10.10:FF:000001">
    <property type="entry name" value="60S ribosomal protein L18"/>
    <property type="match status" value="1"/>
</dbReference>
<dbReference type="GO" id="GO:0003723">
    <property type="term" value="F:RNA binding"/>
    <property type="evidence" value="ECO:0007669"/>
    <property type="project" value="TreeGrafter"/>
</dbReference>
<proteinExistence type="inferred from homology"/>
<dbReference type="AlphaFoldDB" id="A0A177BDM7"/>
<sequence length="164" mass="18668">MGIDVSHRNKRKVRRTHPASEDIYLGLLVKVYRFLARRTDKKFNKIILKRLCMSRNNRPPVSIKKLVKNMKTDDNKEKIAVVVGTVTDDSRIFQVPKIRICAIKFTDNAQKRILAAGGEILTFDQLAKISPLGTNTVLMRGSLKARTSYRYFGRGAGLPQSHTR</sequence>
<dbReference type="GO" id="GO:0022625">
    <property type="term" value="C:cytosolic large ribosomal subunit"/>
    <property type="evidence" value="ECO:0007669"/>
    <property type="project" value="TreeGrafter"/>
</dbReference>
<dbReference type="InterPro" id="IPR021131">
    <property type="entry name" value="Ribosomal_uL15/eL18"/>
</dbReference>
<keyword evidence="3" id="KW-0687">Ribonucleoprotein</keyword>
<dbReference type="OrthoDB" id="6353017at2759"/>
<dbReference type="EMBL" id="LWCA01000023">
    <property type="protein sequence ID" value="OAF71803.1"/>
    <property type="molecule type" value="Genomic_DNA"/>
</dbReference>
<evidence type="ECO:0000256" key="1">
    <source>
        <dbReference type="ARBA" id="ARBA00006815"/>
    </source>
</evidence>
<accession>A0A177BDM7</accession>
<evidence type="ECO:0000259" key="4">
    <source>
        <dbReference type="Pfam" id="PF17135"/>
    </source>
</evidence>
<keyword evidence="6" id="KW-1185">Reference proteome</keyword>
<dbReference type="PROSITE" id="PS01106">
    <property type="entry name" value="RIBOSOMAL_L18E"/>
    <property type="match status" value="1"/>
</dbReference>
<organism evidence="5 6">
    <name type="scientific">Intoshia linei</name>
    <dbReference type="NCBI Taxonomy" id="1819745"/>
    <lineage>
        <taxon>Eukaryota</taxon>
        <taxon>Metazoa</taxon>
        <taxon>Spiralia</taxon>
        <taxon>Lophotrochozoa</taxon>
        <taxon>Mesozoa</taxon>
        <taxon>Orthonectida</taxon>
        <taxon>Rhopaluridae</taxon>
        <taxon>Intoshia</taxon>
    </lineage>
</organism>